<protein>
    <submittedName>
        <fullName evidence="2">Uncharacterized protein</fullName>
    </submittedName>
</protein>
<dbReference type="OrthoDB" id="2693109at2759"/>
<evidence type="ECO:0000313" key="3">
    <source>
        <dbReference type="Proteomes" id="UP000054217"/>
    </source>
</evidence>
<feature type="compositionally biased region" description="Polar residues" evidence="1">
    <location>
        <begin position="69"/>
        <end position="87"/>
    </location>
</feature>
<dbReference type="EMBL" id="KN831976">
    <property type="protein sequence ID" value="KIO03547.1"/>
    <property type="molecule type" value="Genomic_DNA"/>
</dbReference>
<organism evidence="2 3">
    <name type="scientific">Pisolithus tinctorius Marx 270</name>
    <dbReference type="NCBI Taxonomy" id="870435"/>
    <lineage>
        <taxon>Eukaryota</taxon>
        <taxon>Fungi</taxon>
        <taxon>Dikarya</taxon>
        <taxon>Basidiomycota</taxon>
        <taxon>Agaricomycotina</taxon>
        <taxon>Agaricomycetes</taxon>
        <taxon>Agaricomycetidae</taxon>
        <taxon>Boletales</taxon>
        <taxon>Sclerodermatineae</taxon>
        <taxon>Pisolithaceae</taxon>
        <taxon>Pisolithus</taxon>
    </lineage>
</organism>
<accession>A0A0C3K1X4</accession>
<dbReference type="AlphaFoldDB" id="A0A0C3K1X4"/>
<keyword evidence="3" id="KW-1185">Reference proteome</keyword>
<feature type="region of interest" description="Disordered" evidence="1">
    <location>
        <begin position="52"/>
        <end position="87"/>
    </location>
</feature>
<evidence type="ECO:0000313" key="2">
    <source>
        <dbReference type="EMBL" id="KIO03547.1"/>
    </source>
</evidence>
<sequence length="208" mass="23326">MSQDQWLFHQSSPIDKDRVTQVIISHIPTVAAVQKDVIPLMLQHFAPPAPGVSHVDASSCHPEGETQVEDSTSISDEASQPSAGHTSLITVSPRRLNKFRDSTGAFHWFRSEGNDPLSSPPSHVENVAEGDIFFYWVKSVSKCQMWIWRRVGGASTWVLVREGERVLGRDGIMRYLVVTDGHQPSLVQAATWERRYRQRQAQALVILS</sequence>
<gene>
    <name evidence="2" type="ORF">M404DRAFT_27152</name>
</gene>
<reference evidence="2 3" key="1">
    <citation type="submission" date="2014-04" db="EMBL/GenBank/DDBJ databases">
        <authorList>
            <consortium name="DOE Joint Genome Institute"/>
            <person name="Kuo A."/>
            <person name="Kohler A."/>
            <person name="Costa M.D."/>
            <person name="Nagy L.G."/>
            <person name="Floudas D."/>
            <person name="Copeland A."/>
            <person name="Barry K.W."/>
            <person name="Cichocki N."/>
            <person name="Veneault-Fourrey C."/>
            <person name="LaButti K."/>
            <person name="Lindquist E.A."/>
            <person name="Lipzen A."/>
            <person name="Lundell T."/>
            <person name="Morin E."/>
            <person name="Murat C."/>
            <person name="Sun H."/>
            <person name="Tunlid A."/>
            <person name="Henrissat B."/>
            <person name="Grigoriev I.V."/>
            <person name="Hibbett D.S."/>
            <person name="Martin F."/>
            <person name="Nordberg H.P."/>
            <person name="Cantor M.N."/>
            <person name="Hua S.X."/>
        </authorList>
    </citation>
    <scope>NUCLEOTIDE SEQUENCE [LARGE SCALE GENOMIC DNA]</scope>
    <source>
        <strain evidence="2 3">Marx 270</strain>
    </source>
</reference>
<dbReference type="InParanoid" id="A0A0C3K1X4"/>
<reference evidence="3" key="2">
    <citation type="submission" date="2015-01" db="EMBL/GenBank/DDBJ databases">
        <title>Evolutionary Origins and Diversification of the Mycorrhizal Mutualists.</title>
        <authorList>
            <consortium name="DOE Joint Genome Institute"/>
            <consortium name="Mycorrhizal Genomics Consortium"/>
            <person name="Kohler A."/>
            <person name="Kuo A."/>
            <person name="Nagy L.G."/>
            <person name="Floudas D."/>
            <person name="Copeland A."/>
            <person name="Barry K.W."/>
            <person name="Cichocki N."/>
            <person name="Veneault-Fourrey C."/>
            <person name="LaButti K."/>
            <person name="Lindquist E.A."/>
            <person name="Lipzen A."/>
            <person name="Lundell T."/>
            <person name="Morin E."/>
            <person name="Murat C."/>
            <person name="Riley R."/>
            <person name="Ohm R."/>
            <person name="Sun H."/>
            <person name="Tunlid A."/>
            <person name="Henrissat B."/>
            <person name="Grigoriev I.V."/>
            <person name="Hibbett D.S."/>
            <person name="Martin F."/>
        </authorList>
    </citation>
    <scope>NUCLEOTIDE SEQUENCE [LARGE SCALE GENOMIC DNA]</scope>
    <source>
        <strain evidence="3">Marx 270</strain>
    </source>
</reference>
<dbReference type="HOGENOM" id="CLU_1321363_0_0_1"/>
<evidence type="ECO:0000256" key="1">
    <source>
        <dbReference type="SAM" id="MobiDB-lite"/>
    </source>
</evidence>
<dbReference type="Proteomes" id="UP000054217">
    <property type="component" value="Unassembled WGS sequence"/>
</dbReference>
<proteinExistence type="predicted"/>
<name>A0A0C3K1X4_PISTI</name>